<dbReference type="Proteomes" id="UP001519921">
    <property type="component" value="Unassembled WGS sequence"/>
</dbReference>
<evidence type="ECO:0000313" key="1">
    <source>
        <dbReference type="EMBL" id="MBW6410229.1"/>
    </source>
</evidence>
<protein>
    <submittedName>
        <fullName evidence="1">Uncharacterized protein</fullName>
    </submittedName>
</protein>
<evidence type="ECO:0000313" key="2">
    <source>
        <dbReference type="Proteomes" id="UP001519921"/>
    </source>
</evidence>
<gene>
    <name evidence="1" type="ORF">KYD98_08990</name>
</gene>
<accession>A0ABS7ANI1</accession>
<keyword evidence="2" id="KW-1185">Reference proteome</keyword>
<proteinExistence type="predicted"/>
<dbReference type="EMBL" id="JAHXPT010000006">
    <property type="protein sequence ID" value="MBW6410229.1"/>
    <property type="molecule type" value="Genomic_DNA"/>
</dbReference>
<sequence length="142" mass="16252">MIHDILLSVIIGGILVDLIKKLVKKNKLSNYSIELIDDKLLLKAEGMFSKEDAETCINDTINIFKELNTSEFILVIDNIGLKMGFPDTKKLYDVLANIYLETKFKRKYILMPKNDIAGVQIKKSNNRFFNEVKIISNINEAL</sequence>
<name>A0ABS7ANI1_9CLOT</name>
<organism evidence="1 2">
    <name type="scientific">Clostridium weizhouense</name>
    <dbReference type="NCBI Taxonomy" id="2859781"/>
    <lineage>
        <taxon>Bacteria</taxon>
        <taxon>Bacillati</taxon>
        <taxon>Bacillota</taxon>
        <taxon>Clostridia</taxon>
        <taxon>Eubacteriales</taxon>
        <taxon>Clostridiaceae</taxon>
        <taxon>Clostridium</taxon>
    </lineage>
</organism>
<reference evidence="1 2" key="1">
    <citation type="submission" date="2021-07" db="EMBL/GenBank/DDBJ databases">
        <title>Clostridium weizhouense sp. nov., an anaerobic bacterium isolated from activated sludge of Petroleum wastewater.</title>
        <authorList>
            <person name="Li Q."/>
        </authorList>
    </citation>
    <scope>NUCLEOTIDE SEQUENCE [LARGE SCALE GENOMIC DNA]</scope>
    <source>
        <strain evidence="1 2">YB-6</strain>
    </source>
</reference>
<comment type="caution">
    <text evidence="1">The sequence shown here is derived from an EMBL/GenBank/DDBJ whole genome shotgun (WGS) entry which is preliminary data.</text>
</comment>